<dbReference type="InterPro" id="IPR045385">
    <property type="entry name" value="DUF6526"/>
</dbReference>
<evidence type="ECO:0000313" key="3">
    <source>
        <dbReference type="Proteomes" id="UP000886657"/>
    </source>
</evidence>
<feature type="transmembrane region" description="Helical" evidence="1">
    <location>
        <begin position="20"/>
        <end position="37"/>
    </location>
</feature>
<dbReference type="EMBL" id="JADKIO010000005">
    <property type="protein sequence ID" value="MBK9796253.1"/>
    <property type="molecule type" value="Genomic_DNA"/>
</dbReference>
<evidence type="ECO:0000313" key="2">
    <source>
        <dbReference type="EMBL" id="MBK9796253.1"/>
    </source>
</evidence>
<keyword evidence="1" id="KW-0812">Transmembrane</keyword>
<organism evidence="2 3">
    <name type="scientific">Candidatus Geothrix skivensis</name>
    <dbReference type="NCBI Taxonomy" id="2954439"/>
    <lineage>
        <taxon>Bacteria</taxon>
        <taxon>Pseudomonadati</taxon>
        <taxon>Acidobacteriota</taxon>
        <taxon>Holophagae</taxon>
        <taxon>Holophagales</taxon>
        <taxon>Holophagaceae</taxon>
        <taxon>Geothrix</taxon>
    </lineage>
</organism>
<dbReference type="AlphaFoldDB" id="A0A9D7SG58"/>
<evidence type="ECO:0000256" key="1">
    <source>
        <dbReference type="SAM" id="Phobius"/>
    </source>
</evidence>
<name>A0A9D7SG58_9BACT</name>
<dbReference type="Proteomes" id="UP000886657">
    <property type="component" value="Unassembled WGS sequence"/>
</dbReference>
<protein>
    <submittedName>
        <fullName evidence="2">Uncharacterized protein</fullName>
    </submittedName>
</protein>
<dbReference type="Pfam" id="PF20136">
    <property type="entry name" value="DUF6526"/>
    <property type="match status" value="1"/>
</dbReference>
<keyword evidence="1" id="KW-0472">Membrane</keyword>
<sequence length="143" mass="16903">MSRPQTFANHRRFEPLQHFFLVPVLLVTWFATLRQAWNYPSLHSVWVALLGLVILGVAIQVRMYALKVQDRLIRLEETLRMERLLPQELKARISELTVKQMVGLRFAADAELSERVREALDQHLDGEAIKKRIHNWRPDHFRV</sequence>
<proteinExistence type="predicted"/>
<keyword evidence="1" id="KW-1133">Transmembrane helix</keyword>
<gene>
    <name evidence="2" type="ORF">IPP58_07115</name>
</gene>
<reference evidence="2" key="1">
    <citation type="submission" date="2020-10" db="EMBL/GenBank/DDBJ databases">
        <title>Connecting structure to function with the recovery of over 1000 high-quality activated sludge metagenome-assembled genomes encoding full-length rRNA genes using long-read sequencing.</title>
        <authorList>
            <person name="Singleton C.M."/>
            <person name="Petriglieri F."/>
            <person name="Kristensen J.M."/>
            <person name="Kirkegaard R.H."/>
            <person name="Michaelsen T.Y."/>
            <person name="Andersen M.H."/>
            <person name="Karst S.M."/>
            <person name="Dueholm M.S."/>
            <person name="Nielsen P.H."/>
            <person name="Albertsen M."/>
        </authorList>
    </citation>
    <scope>NUCLEOTIDE SEQUENCE</scope>
    <source>
        <strain evidence="2">Skiv_18-Q3-R9-52_MAXAC.067</strain>
    </source>
</reference>
<accession>A0A9D7SG58</accession>
<feature type="transmembrane region" description="Helical" evidence="1">
    <location>
        <begin position="43"/>
        <end position="65"/>
    </location>
</feature>
<comment type="caution">
    <text evidence="2">The sequence shown here is derived from an EMBL/GenBank/DDBJ whole genome shotgun (WGS) entry which is preliminary data.</text>
</comment>